<dbReference type="AlphaFoldDB" id="A0A1E3PE10"/>
<dbReference type="GO" id="GO:0020037">
    <property type="term" value="F:heme binding"/>
    <property type="evidence" value="ECO:0007669"/>
    <property type="project" value="UniProtKB-UniRule"/>
</dbReference>
<dbReference type="OrthoDB" id="2859658at2759"/>
<evidence type="ECO:0000256" key="4">
    <source>
        <dbReference type="ARBA" id="ARBA00005997"/>
    </source>
</evidence>
<protein>
    <recommendedName>
        <fullName evidence="14">Peroxidase</fullName>
        <ecNumber evidence="14">1.11.1.-</ecNumber>
    </recommendedName>
</protein>
<evidence type="ECO:0000313" key="18">
    <source>
        <dbReference type="Proteomes" id="UP000095009"/>
    </source>
</evidence>
<gene>
    <name evidence="17" type="ORF">NADFUDRAFT_84267</name>
</gene>
<dbReference type="GO" id="GO:0034599">
    <property type="term" value="P:cellular response to oxidative stress"/>
    <property type="evidence" value="ECO:0007669"/>
    <property type="project" value="InterPro"/>
</dbReference>
<dbReference type="PANTHER" id="PTHR31356:SF58">
    <property type="entry name" value="CYTOCHROME C PEROXIDASE, MITOCHONDRIAL"/>
    <property type="match status" value="1"/>
</dbReference>
<comment type="subcellular location">
    <subcellularLocation>
        <location evidence="3">Mitochondrion intermembrane space</location>
    </subcellularLocation>
    <subcellularLocation>
        <location evidence="2">Mitochondrion matrix</location>
    </subcellularLocation>
</comment>
<feature type="region of interest" description="Disordered" evidence="15">
    <location>
        <begin position="207"/>
        <end position="228"/>
    </location>
</feature>
<organism evidence="17 18">
    <name type="scientific">Nadsonia fulvescens var. elongata DSM 6958</name>
    <dbReference type="NCBI Taxonomy" id="857566"/>
    <lineage>
        <taxon>Eukaryota</taxon>
        <taxon>Fungi</taxon>
        <taxon>Dikarya</taxon>
        <taxon>Ascomycota</taxon>
        <taxon>Saccharomycotina</taxon>
        <taxon>Dipodascomycetes</taxon>
        <taxon>Dipodascales</taxon>
        <taxon>Dipodascales incertae sedis</taxon>
        <taxon>Nadsonia</taxon>
    </lineage>
</organism>
<sequence length="373" mass="41250">MKLSINSLAGRQASSLLTRSIARSSVPAVRRNLFAQAARRFNSTSSEAPKSKPIQSSISLAAIAGVALVGGASYYFLSDETKAAALSKVTAETATYEDYQKVYNAIAQKLIDEDEYDDGSYAPILIRLAWHSSGTYSASAHNGGSNAASMRFKPESAHGANAGLEHARNFLESIQKQFPWISTGDLWTLAGVTAIQEMSGPTIEWRSGRVDGSEKACTPDGRLPDASQGQDHIRKIFYTMGFNDQEIVALIGAHAVGRCHTDRSGFDGPWTFSPTVFTNDFYKLLLNEKWEERNWDGPKQYEDVSTKSLMMLPSDYALIQDKQFKKYVEKYAKDCDLFFKDFATVFQKLLELGVDFKPGSTPYKFKTLDAQGE</sequence>
<evidence type="ECO:0000256" key="9">
    <source>
        <dbReference type="ARBA" id="ARBA00023002"/>
    </source>
</evidence>
<evidence type="ECO:0000256" key="10">
    <source>
        <dbReference type="ARBA" id="ARBA00023004"/>
    </source>
</evidence>
<dbReference type="FunFam" id="1.10.420.10:FF:000009">
    <property type="entry name" value="Ascorbate peroxidase"/>
    <property type="match status" value="1"/>
</dbReference>
<keyword evidence="5 14" id="KW-0575">Peroxidase</keyword>
<dbReference type="GO" id="GO:0000302">
    <property type="term" value="P:response to reactive oxygen species"/>
    <property type="evidence" value="ECO:0007669"/>
    <property type="project" value="TreeGrafter"/>
</dbReference>
<dbReference type="PANTHER" id="PTHR31356">
    <property type="entry name" value="THYLAKOID LUMENAL 29 KDA PROTEIN, CHLOROPLASTIC-RELATED"/>
    <property type="match status" value="1"/>
</dbReference>
<dbReference type="EC" id="1.11.1.-" evidence="14"/>
<dbReference type="GO" id="GO:0005758">
    <property type="term" value="C:mitochondrial intermembrane space"/>
    <property type="evidence" value="ECO:0007669"/>
    <property type="project" value="UniProtKB-SubCell"/>
</dbReference>
<dbReference type="PROSITE" id="PS00436">
    <property type="entry name" value="PEROXIDASE_2"/>
    <property type="match status" value="1"/>
</dbReference>
<evidence type="ECO:0000256" key="5">
    <source>
        <dbReference type="ARBA" id="ARBA00022559"/>
    </source>
</evidence>
<feature type="domain" description="Plant heme peroxidase family profile" evidence="16">
    <location>
        <begin position="109"/>
        <end position="373"/>
    </location>
</feature>
<keyword evidence="9 14" id="KW-0560">Oxidoreductase</keyword>
<dbReference type="PROSITE" id="PS50873">
    <property type="entry name" value="PEROXIDASE_4"/>
    <property type="match status" value="1"/>
</dbReference>
<evidence type="ECO:0000256" key="12">
    <source>
        <dbReference type="ARBA" id="ARBA00038574"/>
    </source>
</evidence>
<dbReference type="SUPFAM" id="SSF48113">
    <property type="entry name" value="Heme-dependent peroxidases"/>
    <property type="match status" value="1"/>
</dbReference>
<keyword evidence="6" id="KW-0349">Heme</keyword>
<accession>A0A1E3PE10</accession>
<evidence type="ECO:0000259" key="16">
    <source>
        <dbReference type="PROSITE" id="PS50873"/>
    </source>
</evidence>
<dbReference type="Pfam" id="PF00141">
    <property type="entry name" value="peroxidase"/>
    <property type="match status" value="1"/>
</dbReference>
<dbReference type="InterPro" id="IPR002016">
    <property type="entry name" value="Haem_peroxidase"/>
</dbReference>
<dbReference type="PRINTS" id="PR00458">
    <property type="entry name" value="PEROXIDASE"/>
</dbReference>
<dbReference type="GO" id="GO:0005759">
    <property type="term" value="C:mitochondrial matrix"/>
    <property type="evidence" value="ECO:0007669"/>
    <property type="project" value="UniProtKB-SubCell"/>
</dbReference>
<comment type="catalytic activity">
    <reaction evidence="13">
        <text>2 Fe(II)-[cytochrome c] + H2O2 + 2 H(+) = 2 Fe(III)-[cytochrome c] + 2 H2O</text>
        <dbReference type="Rhea" id="RHEA:16581"/>
        <dbReference type="Rhea" id="RHEA-COMP:10350"/>
        <dbReference type="Rhea" id="RHEA-COMP:14399"/>
        <dbReference type="ChEBI" id="CHEBI:15377"/>
        <dbReference type="ChEBI" id="CHEBI:15378"/>
        <dbReference type="ChEBI" id="CHEBI:16240"/>
        <dbReference type="ChEBI" id="CHEBI:29033"/>
        <dbReference type="ChEBI" id="CHEBI:29034"/>
        <dbReference type="EC" id="1.11.1.5"/>
    </reaction>
</comment>
<keyword evidence="11" id="KW-0496">Mitochondrion</keyword>
<evidence type="ECO:0000256" key="6">
    <source>
        <dbReference type="ARBA" id="ARBA00022617"/>
    </source>
</evidence>
<keyword evidence="18" id="KW-1185">Reference proteome</keyword>
<dbReference type="GO" id="GO:0046872">
    <property type="term" value="F:metal ion binding"/>
    <property type="evidence" value="ECO:0007669"/>
    <property type="project" value="UniProtKB-UniRule"/>
</dbReference>
<evidence type="ECO:0000256" key="1">
    <source>
        <dbReference type="ARBA" id="ARBA00003917"/>
    </source>
</evidence>
<dbReference type="InterPro" id="IPR019793">
    <property type="entry name" value="Peroxidases_heam-ligand_BS"/>
</dbReference>
<dbReference type="InterPro" id="IPR019794">
    <property type="entry name" value="Peroxidases_AS"/>
</dbReference>
<dbReference type="PRINTS" id="PR00459">
    <property type="entry name" value="ASPEROXIDASE"/>
</dbReference>
<name>A0A1E3PE10_9ASCO</name>
<dbReference type="EMBL" id="KV454414">
    <property type="protein sequence ID" value="ODQ63636.1"/>
    <property type="molecule type" value="Genomic_DNA"/>
</dbReference>
<evidence type="ECO:0000256" key="11">
    <source>
        <dbReference type="ARBA" id="ARBA00023128"/>
    </source>
</evidence>
<keyword evidence="8" id="KW-0809">Transit peptide</keyword>
<evidence type="ECO:0000256" key="15">
    <source>
        <dbReference type="SAM" id="MobiDB-lite"/>
    </source>
</evidence>
<comment type="similarity">
    <text evidence="4">Belongs to the peroxidase family. Cytochrome c peroxidase subfamily.</text>
</comment>
<evidence type="ECO:0000256" key="7">
    <source>
        <dbReference type="ARBA" id="ARBA00022723"/>
    </source>
</evidence>
<dbReference type="FunFam" id="1.10.520.10:FF:000005">
    <property type="entry name" value="Cytochrome c peroxidase"/>
    <property type="match status" value="1"/>
</dbReference>
<proteinExistence type="inferred from homology"/>
<dbReference type="InterPro" id="IPR044831">
    <property type="entry name" value="Ccp1-like"/>
</dbReference>
<comment type="function">
    <text evidence="1">Destroys radicals which are normally produced within the cells and which are toxic to biological systems.</text>
</comment>
<dbReference type="Gene3D" id="1.10.420.10">
    <property type="entry name" value="Peroxidase, domain 2"/>
    <property type="match status" value="1"/>
</dbReference>
<dbReference type="GO" id="GO:0042744">
    <property type="term" value="P:hydrogen peroxide catabolic process"/>
    <property type="evidence" value="ECO:0007669"/>
    <property type="project" value="TreeGrafter"/>
</dbReference>
<evidence type="ECO:0000256" key="13">
    <source>
        <dbReference type="ARBA" id="ARBA00049265"/>
    </source>
</evidence>
<comment type="subunit">
    <text evidence="12">Forms a one-to-one complex with cytochrome c.</text>
</comment>
<evidence type="ECO:0000256" key="3">
    <source>
        <dbReference type="ARBA" id="ARBA00004569"/>
    </source>
</evidence>
<keyword evidence="7" id="KW-0479">Metal-binding</keyword>
<evidence type="ECO:0000256" key="2">
    <source>
        <dbReference type="ARBA" id="ARBA00004305"/>
    </source>
</evidence>
<evidence type="ECO:0000256" key="14">
    <source>
        <dbReference type="RuleBase" id="RU363051"/>
    </source>
</evidence>
<reference evidence="17 18" key="1">
    <citation type="journal article" date="2016" name="Proc. Natl. Acad. Sci. U.S.A.">
        <title>Comparative genomics of biotechnologically important yeasts.</title>
        <authorList>
            <person name="Riley R."/>
            <person name="Haridas S."/>
            <person name="Wolfe K.H."/>
            <person name="Lopes M.R."/>
            <person name="Hittinger C.T."/>
            <person name="Goeker M."/>
            <person name="Salamov A.A."/>
            <person name="Wisecaver J.H."/>
            <person name="Long T.M."/>
            <person name="Calvey C.H."/>
            <person name="Aerts A.L."/>
            <person name="Barry K.W."/>
            <person name="Choi C."/>
            <person name="Clum A."/>
            <person name="Coughlan A.Y."/>
            <person name="Deshpande S."/>
            <person name="Douglass A.P."/>
            <person name="Hanson S.J."/>
            <person name="Klenk H.-P."/>
            <person name="LaButti K.M."/>
            <person name="Lapidus A."/>
            <person name="Lindquist E.A."/>
            <person name="Lipzen A.M."/>
            <person name="Meier-Kolthoff J.P."/>
            <person name="Ohm R.A."/>
            <person name="Otillar R.P."/>
            <person name="Pangilinan J.L."/>
            <person name="Peng Y."/>
            <person name="Rokas A."/>
            <person name="Rosa C.A."/>
            <person name="Scheuner C."/>
            <person name="Sibirny A.A."/>
            <person name="Slot J.C."/>
            <person name="Stielow J.B."/>
            <person name="Sun H."/>
            <person name="Kurtzman C.P."/>
            <person name="Blackwell M."/>
            <person name="Grigoriev I.V."/>
            <person name="Jeffries T.W."/>
        </authorList>
    </citation>
    <scope>NUCLEOTIDE SEQUENCE [LARGE SCALE GENOMIC DNA]</scope>
    <source>
        <strain evidence="17 18">DSM 6958</strain>
    </source>
</reference>
<dbReference type="Proteomes" id="UP000095009">
    <property type="component" value="Unassembled WGS sequence"/>
</dbReference>
<dbReference type="InterPro" id="IPR010255">
    <property type="entry name" value="Haem_peroxidase_sf"/>
</dbReference>
<dbReference type="PROSITE" id="PS00435">
    <property type="entry name" value="PEROXIDASE_1"/>
    <property type="match status" value="1"/>
</dbReference>
<evidence type="ECO:0000256" key="8">
    <source>
        <dbReference type="ARBA" id="ARBA00022946"/>
    </source>
</evidence>
<evidence type="ECO:0000313" key="17">
    <source>
        <dbReference type="EMBL" id="ODQ63636.1"/>
    </source>
</evidence>
<keyword evidence="10" id="KW-0408">Iron</keyword>
<dbReference type="InterPro" id="IPR002207">
    <property type="entry name" value="Peroxidase_I"/>
</dbReference>
<dbReference type="STRING" id="857566.A0A1E3PE10"/>
<dbReference type="CDD" id="cd00691">
    <property type="entry name" value="ascorbate_peroxidase"/>
    <property type="match status" value="1"/>
</dbReference>
<dbReference type="Gene3D" id="1.10.520.10">
    <property type="match status" value="1"/>
</dbReference>
<dbReference type="GO" id="GO:0004130">
    <property type="term" value="F:cytochrome-c peroxidase activity"/>
    <property type="evidence" value="ECO:0007669"/>
    <property type="project" value="UniProtKB-EC"/>
</dbReference>